<comment type="subcellular location">
    <subcellularLocation>
        <location evidence="1">Cell membrane</location>
        <topology evidence="1">Multi-pass membrane protein</topology>
    </subcellularLocation>
</comment>
<evidence type="ECO:0000313" key="9">
    <source>
        <dbReference type="Proteomes" id="UP001061862"/>
    </source>
</evidence>
<dbReference type="RefSeq" id="WP_262170067.1">
    <property type="nucleotide sequence ID" value="NZ_CP104965.1"/>
</dbReference>
<dbReference type="EMBL" id="CP104965">
    <property type="protein sequence ID" value="UXN70828.1"/>
    <property type="molecule type" value="Genomic_DNA"/>
</dbReference>
<keyword evidence="4 7" id="KW-0812">Transmembrane</keyword>
<dbReference type="Proteomes" id="UP001061862">
    <property type="component" value="Chromosome"/>
</dbReference>
<reference evidence="8 9" key="1">
    <citation type="submission" date="2022-09" db="EMBL/GenBank/DDBJ databases">
        <title>Interaction between co-microsymbionts with complementary sets of symbiotic genes in legume-rhizobium systems.</title>
        <authorList>
            <person name="Safronova V."/>
            <person name="Sazanova A."/>
            <person name="Afonin A."/>
            <person name="Chirak E."/>
        </authorList>
    </citation>
    <scope>NUCLEOTIDE SEQUENCE [LARGE SCALE GENOMIC DNA]</scope>
    <source>
        <strain evidence="8 9">A18/4-1</strain>
    </source>
</reference>
<name>A0ABY6CLC4_9HYPH</name>
<evidence type="ECO:0000256" key="6">
    <source>
        <dbReference type="ARBA" id="ARBA00023136"/>
    </source>
</evidence>
<sequence length="162" mass="17913">MKRVLPYPLLFVGLLLMWLLLQQSLGLGHILLGGLIAFGATHAMAALQPERPKIRRPGKIVKLIVLVLADVARSNLAVAGIILRGRRDEHKSGFLLLPLELKDKSGLAVLSCIVTATPGSAWLEYDPVGSTVLVHVLDLIDEQEWIDTIKHRYEALLLEIFQ</sequence>
<dbReference type="NCBIfam" id="NF006520">
    <property type="entry name" value="PRK08965.1-4"/>
    <property type="match status" value="1"/>
</dbReference>
<evidence type="ECO:0000256" key="7">
    <source>
        <dbReference type="SAM" id="Phobius"/>
    </source>
</evidence>
<feature type="transmembrane region" description="Helical" evidence="7">
    <location>
        <begin position="63"/>
        <end position="83"/>
    </location>
</feature>
<comment type="similarity">
    <text evidence="2">Belongs to the CPA3 antiporters (TC 2.A.63) subunit E family.</text>
</comment>
<dbReference type="PANTHER" id="PTHR34584">
    <property type="entry name" value="NA(+)/H(+) ANTIPORTER SUBUNIT E1"/>
    <property type="match status" value="1"/>
</dbReference>
<keyword evidence="6 7" id="KW-0472">Membrane</keyword>
<evidence type="ECO:0000256" key="5">
    <source>
        <dbReference type="ARBA" id="ARBA00022989"/>
    </source>
</evidence>
<evidence type="ECO:0000256" key="1">
    <source>
        <dbReference type="ARBA" id="ARBA00004651"/>
    </source>
</evidence>
<evidence type="ECO:0000256" key="3">
    <source>
        <dbReference type="ARBA" id="ARBA00022475"/>
    </source>
</evidence>
<dbReference type="PIRSF" id="PIRSF019239">
    <property type="entry name" value="MrpE"/>
    <property type="match status" value="1"/>
</dbReference>
<dbReference type="InterPro" id="IPR002758">
    <property type="entry name" value="Cation_antiport_E"/>
</dbReference>
<evidence type="ECO:0000313" key="8">
    <source>
        <dbReference type="EMBL" id="UXN70828.1"/>
    </source>
</evidence>
<keyword evidence="9" id="KW-1185">Reference proteome</keyword>
<accession>A0ABY6CLC4</accession>
<organism evidence="8 9">
    <name type="scientific">Devosia neptuniae</name>
    <dbReference type="NCBI Taxonomy" id="191302"/>
    <lineage>
        <taxon>Bacteria</taxon>
        <taxon>Pseudomonadati</taxon>
        <taxon>Pseudomonadota</taxon>
        <taxon>Alphaproteobacteria</taxon>
        <taxon>Hyphomicrobiales</taxon>
        <taxon>Devosiaceae</taxon>
        <taxon>Devosia</taxon>
    </lineage>
</organism>
<keyword evidence="5 7" id="KW-1133">Transmembrane helix</keyword>
<evidence type="ECO:0000256" key="2">
    <source>
        <dbReference type="ARBA" id="ARBA00006228"/>
    </source>
</evidence>
<protein>
    <submittedName>
        <fullName evidence="8">Na+/H+ antiporter subunit E</fullName>
    </submittedName>
</protein>
<gene>
    <name evidence="8" type="ORF">N8A98_06480</name>
</gene>
<dbReference type="PANTHER" id="PTHR34584:SF1">
    <property type="entry name" value="NA(+)_H(+) ANTIPORTER SUBUNIT E1"/>
    <property type="match status" value="1"/>
</dbReference>
<proteinExistence type="inferred from homology"/>
<keyword evidence="3" id="KW-1003">Cell membrane</keyword>
<evidence type="ECO:0000256" key="4">
    <source>
        <dbReference type="ARBA" id="ARBA00022692"/>
    </source>
</evidence>
<dbReference type="Pfam" id="PF01899">
    <property type="entry name" value="MNHE"/>
    <property type="match status" value="1"/>
</dbReference>